<reference evidence="1 2" key="1">
    <citation type="submission" date="2019-08" db="EMBL/GenBank/DDBJ databases">
        <title>Bradymonadales sp. TMQ4.</title>
        <authorList>
            <person name="Liang Q."/>
        </authorList>
    </citation>
    <scope>NUCLEOTIDE SEQUENCE [LARGE SCALE GENOMIC DNA]</scope>
    <source>
        <strain evidence="1 2">TMQ4</strain>
    </source>
</reference>
<evidence type="ECO:0000313" key="2">
    <source>
        <dbReference type="Proteomes" id="UP000321412"/>
    </source>
</evidence>
<organism evidence="1 2">
    <name type="scientific">Lujinxingia vulgaris</name>
    <dbReference type="NCBI Taxonomy" id="2600176"/>
    <lineage>
        <taxon>Bacteria</taxon>
        <taxon>Deltaproteobacteria</taxon>
        <taxon>Bradymonadales</taxon>
        <taxon>Lujinxingiaceae</taxon>
        <taxon>Lujinxingia</taxon>
    </lineage>
</organism>
<gene>
    <name evidence="1" type="ORF">FRC98_18490</name>
</gene>
<evidence type="ECO:0000313" key="1">
    <source>
        <dbReference type="EMBL" id="TXD34402.1"/>
    </source>
</evidence>
<dbReference type="EMBL" id="VOSM01000013">
    <property type="protein sequence ID" value="TXD34402.1"/>
    <property type="molecule type" value="Genomic_DNA"/>
</dbReference>
<keyword evidence="2" id="KW-1185">Reference proteome</keyword>
<comment type="caution">
    <text evidence="1">The sequence shown here is derived from an EMBL/GenBank/DDBJ whole genome shotgun (WGS) entry which is preliminary data.</text>
</comment>
<dbReference type="AlphaFoldDB" id="A0A5C6WY78"/>
<sequence length="133" mass="15434">MAARWADRLDVWFHDLEEARKERDELTRHDVLFAHDLSAQEVEEIMEALQSLPGVKEAWLASKEMAHFPEEHCYVLGVRVRLSFWPRKHVVTLEELGLGHVLPHRELLVVDVSDSGLGWARKMPKRVTGSRVF</sequence>
<dbReference type="OrthoDB" id="9789270at2"/>
<dbReference type="RefSeq" id="WP_146982911.1">
    <property type="nucleotide sequence ID" value="NZ_VOSM01000013.1"/>
</dbReference>
<dbReference type="Proteomes" id="UP000321412">
    <property type="component" value="Unassembled WGS sequence"/>
</dbReference>
<accession>A0A5C6WY78</accession>
<protein>
    <submittedName>
        <fullName evidence="1">Uncharacterized protein</fullName>
    </submittedName>
</protein>
<proteinExistence type="predicted"/>
<name>A0A5C6WY78_9DELT</name>